<gene>
    <name evidence="3" type="ORF">MARPO_0007s0264</name>
</gene>
<reference evidence="4" key="1">
    <citation type="journal article" date="2017" name="Cell">
        <title>Insights into land plant evolution garnered from the Marchantia polymorpha genome.</title>
        <authorList>
            <person name="Bowman J.L."/>
            <person name="Kohchi T."/>
            <person name="Yamato K.T."/>
            <person name="Jenkins J."/>
            <person name="Shu S."/>
            <person name="Ishizaki K."/>
            <person name="Yamaoka S."/>
            <person name="Nishihama R."/>
            <person name="Nakamura Y."/>
            <person name="Berger F."/>
            <person name="Adam C."/>
            <person name="Aki S.S."/>
            <person name="Althoff F."/>
            <person name="Araki T."/>
            <person name="Arteaga-Vazquez M.A."/>
            <person name="Balasubrmanian S."/>
            <person name="Barry K."/>
            <person name="Bauer D."/>
            <person name="Boehm C.R."/>
            <person name="Briginshaw L."/>
            <person name="Caballero-Perez J."/>
            <person name="Catarino B."/>
            <person name="Chen F."/>
            <person name="Chiyoda S."/>
            <person name="Chovatia M."/>
            <person name="Davies K.M."/>
            <person name="Delmans M."/>
            <person name="Demura T."/>
            <person name="Dierschke T."/>
            <person name="Dolan L."/>
            <person name="Dorantes-Acosta A.E."/>
            <person name="Eklund D.M."/>
            <person name="Florent S.N."/>
            <person name="Flores-Sandoval E."/>
            <person name="Fujiyama A."/>
            <person name="Fukuzawa H."/>
            <person name="Galik B."/>
            <person name="Grimanelli D."/>
            <person name="Grimwood J."/>
            <person name="Grossniklaus U."/>
            <person name="Hamada T."/>
            <person name="Haseloff J."/>
            <person name="Hetherington A.J."/>
            <person name="Higo A."/>
            <person name="Hirakawa Y."/>
            <person name="Hundley H.N."/>
            <person name="Ikeda Y."/>
            <person name="Inoue K."/>
            <person name="Inoue S.I."/>
            <person name="Ishida S."/>
            <person name="Jia Q."/>
            <person name="Kakita M."/>
            <person name="Kanazawa T."/>
            <person name="Kawai Y."/>
            <person name="Kawashima T."/>
            <person name="Kennedy M."/>
            <person name="Kinose K."/>
            <person name="Kinoshita T."/>
            <person name="Kohara Y."/>
            <person name="Koide E."/>
            <person name="Komatsu K."/>
            <person name="Kopischke S."/>
            <person name="Kubo M."/>
            <person name="Kyozuka J."/>
            <person name="Lagercrantz U."/>
            <person name="Lin S.S."/>
            <person name="Lindquist E."/>
            <person name="Lipzen A.M."/>
            <person name="Lu C.W."/>
            <person name="De Luna E."/>
            <person name="Martienssen R.A."/>
            <person name="Minamino N."/>
            <person name="Mizutani M."/>
            <person name="Mizutani M."/>
            <person name="Mochizuki N."/>
            <person name="Monte I."/>
            <person name="Mosher R."/>
            <person name="Nagasaki H."/>
            <person name="Nakagami H."/>
            <person name="Naramoto S."/>
            <person name="Nishitani K."/>
            <person name="Ohtani M."/>
            <person name="Okamoto T."/>
            <person name="Okumura M."/>
            <person name="Phillips J."/>
            <person name="Pollak B."/>
            <person name="Reinders A."/>
            <person name="Rovekamp M."/>
            <person name="Sano R."/>
            <person name="Sawa S."/>
            <person name="Schmid M.W."/>
            <person name="Shirakawa M."/>
            <person name="Solano R."/>
            <person name="Spunde A."/>
            <person name="Suetsugu N."/>
            <person name="Sugano S."/>
            <person name="Sugiyama A."/>
            <person name="Sun R."/>
            <person name="Suzuki Y."/>
            <person name="Takenaka M."/>
            <person name="Takezawa D."/>
            <person name="Tomogane H."/>
            <person name="Tsuzuki M."/>
            <person name="Ueda T."/>
            <person name="Umeda M."/>
            <person name="Ward J.M."/>
            <person name="Watanabe Y."/>
            <person name="Yazaki K."/>
            <person name="Yokoyama R."/>
            <person name="Yoshitake Y."/>
            <person name="Yotsui I."/>
            <person name="Zachgo S."/>
            <person name="Schmutz J."/>
        </authorList>
    </citation>
    <scope>NUCLEOTIDE SEQUENCE [LARGE SCALE GENOMIC DNA]</scope>
    <source>
        <strain evidence="4">Tak-1</strain>
    </source>
</reference>
<evidence type="ECO:0000256" key="2">
    <source>
        <dbReference type="SAM" id="Phobius"/>
    </source>
</evidence>
<keyword evidence="4" id="KW-1185">Reference proteome</keyword>
<protein>
    <submittedName>
        <fullName evidence="3">Uncharacterized protein</fullName>
    </submittedName>
</protein>
<keyword evidence="2" id="KW-1133">Transmembrane helix</keyword>
<dbReference type="OrthoDB" id="1851682at2759"/>
<evidence type="ECO:0000256" key="1">
    <source>
        <dbReference type="SAM" id="Coils"/>
    </source>
</evidence>
<dbReference type="PANTHER" id="PTHR38384:SF2">
    <property type="entry name" value="MEMBRANE LIPOPROTEIN"/>
    <property type="match status" value="1"/>
</dbReference>
<sequence length="56" mass="6333">MPATPLQAFSIVAGFSALSAWYGYMFGKESARKELEERINELRDLNNRLKNGVDVK</sequence>
<dbReference type="EMBL" id="KZ772679">
    <property type="protein sequence ID" value="PTQ47904.1"/>
    <property type="molecule type" value="Genomic_DNA"/>
</dbReference>
<organism evidence="3 4">
    <name type="scientific">Marchantia polymorpha</name>
    <name type="common">Common liverwort</name>
    <name type="synonym">Marchantia aquatica</name>
    <dbReference type="NCBI Taxonomy" id="3197"/>
    <lineage>
        <taxon>Eukaryota</taxon>
        <taxon>Viridiplantae</taxon>
        <taxon>Streptophyta</taxon>
        <taxon>Embryophyta</taxon>
        <taxon>Marchantiophyta</taxon>
        <taxon>Marchantiopsida</taxon>
        <taxon>Marchantiidae</taxon>
        <taxon>Marchantiales</taxon>
        <taxon>Marchantiaceae</taxon>
        <taxon>Marchantia</taxon>
    </lineage>
</organism>
<proteinExistence type="predicted"/>
<keyword evidence="1" id="KW-0175">Coiled coil</keyword>
<keyword evidence="2" id="KW-0472">Membrane</keyword>
<dbReference type="Gramene" id="Mp3g02760.1">
    <property type="protein sequence ID" value="Mp3g02760.1.cds1"/>
    <property type="gene ID" value="Mp3g02760"/>
</dbReference>
<evidence type="ECO:0000313" key="3">
    <source>
        <dbReference type="EMBL" id="PTQ47904.1"/>
    </source>
</evidence>
<dbReference type="Proteomes" id="UP000244005">
    <property type="component" value="Unassembled WGS sequence"/>
</dbReference>
<dbReference type="OMA" id="FMFGKES"/>
<keyword evidence="2" id="KW-0812">Transmembrane</keyword>
<accession>A0A2R6XP63</accession>
<feature type="transmembrane region" description="Helical" evidence="2">
    <location>
        <begin position="6"/>
        <end position="24"/>
    </location>
</feature>
<dbReference type="PANTHER" id="PTHR38384">
    <property type="entry name" value="MEMBRANE LIPOPROTEIN-RELATED"/>
    <property type="match status" value="1"/>
</dbReference>
<dbReference type="AlphaFoldDB" id="A0A2R6XP63"/>
<evidence type="ECO:0000313" key="4">
    <source>
        <dbReference type="Proteomes" id="UP000244005"/>
    </source>
</evidence>
<name>A0A2R6XP63_MARPO</name>
<feature type="coiled-coil region" evidence="1">
    <location>
        <begin position="25"/>
        <end position="52"/>
    </location>
</feature>